<gene>
    <name evidence="7" type="ORF">CAL29_24890</name>
</gene>
<dbReference type="SUPFAM" id="SSF53850">
    <property type="entry name" value="Periplasmic binding protein-like II"/>
    <property type="match status" value="1"/>
</dbReference>
<comment type="caution">
    <text evidence="7">The sequence shown here is derived from an EMBL/GenBank/DDBJ whole genome shotgun (WGS) entry which is preliminary data.</text>
</comment>
<keyword evidence="8" id="KW-1185">Reference proteome</keyword>
<dbReference type="InterPro" id="IPR005119">
    <property type="entry name" value="LysR_subst-bd"/>
</dbReference>
<dbReference type="FunFam" id="1.10.10.10:FF:000001">
    <property type="entry name" value="LysR family transcriptional regulator"/>
    <property type="match status" value="1"/>
</dbReference>
<dbReference type="AlphaFoldDB" id="A0A261S1Z3"/>
<evidence type="ECO:0000256" key="2">
    <source>
        <dbReference type="ARBA" id="ARBA00023015"/>
    </source>
</evidence>
<keyword evidence="2" id="KW-0805">Transcription regulation</keyword>
<dbReference type="Pfam" id="PF03466">
    <property type="entry name" value="LysR_substrate"/>
    <property type="match status" value="1"/>
</dbReference>
<dbReference type="InterPro" id="IPR000847">
    <property type="entry name" value="LysR_HTH_N"/>
</dbReference>
<keyword evidence="3" id="KW-0238">DNA-binding</keyword>
<dbReference type="OrthoDB" id="8885940at2"/>
<dbReference type="GO" id="GO:0043565">
    <property type="term" value="F:sequence-specific DNA binding"/>
    <property type="evidence" value="ECO:0007669"/>
    <property type="project" value="TreeGrafter"/>
</dbReference>
<evidence type="ECO:0000259" key="6">
    <source>
        <dbReference type="PROSITE" id="PS50931"/>
    </source>
</evidence>
<evidence type="ECO:0000256" key="3">
    <source>
        <dbReference type="ARBA" id="ARBA00023125"/>
    </source>
</evidence>
<dbReference type="Pfam" id="PF00126">
    <property type="entry name" value="HTH_1"/>
    <property type="match status" value="1"/>
</dbReference>
<dbReference type="EMBL" id="NEVM01000005">
    <property type="protein sequence ID" value="OZI31171.1"/>
    <property type="molecule type" value="Genomic_DNA"/>
</dbReference>
<dbReference type="RefSeq" id="WP_094855584.1">
    <property type="nucleotide sequence ID" value="NZ_NEVM01000005.1"/>
</dbReference>
<organism evidence="7 8">
    <name type="scientific">Bordetella genomosp. 10</name>
    <dbReference type="NCBI Taxonomy" id="1416804"/>
    <lineage>
        <taxon>Bacteria</taxon>
        <taxon>Pseudomonadati</taxon>
        <taxon>Pseudomonadota</taxon>
        <taxon>Betaproteobacteria</taxon>
        <taxon>Burkholderiales</taxon>
        <taxon>Alcaligenaceae</taxon>
        <taxon>Bordetella</taxon>
    </lineage>
</organism>
<dbReference type="Proteomes" id="UP000216020">
    <property type="component" value="Unassembled WGS sequence"/>
</dbReference>
<feature type="domain" description="HTH lysR-type" evidence="6">
    <location>
        <begin position="1"/>
        <end position="59"/>
    </location>
</feature>
<feature type="region of interest" description="Disordered" evidence="5">
    <location>
        <begin position="309"/>
        <end position="344"/>
    </location>
</feature>
<dbReference type="SUPFAM" id="SSF46785">
    <property type="entry name" value="Winged helix' DNA-binding domain"/>
    <property type="match status" value="1"/>
</dbReference>
<evidence type="ECO:0000313" key="7">
    <source>
        <dbReference type="EMBL" id="OZI31171.1"/>
    </source>
</evidence>
<dbReference type="GO" id="GO:0006351">
    <property type="term" value="P:DNA-templated transcription"/>
    <property type="evidence" value="ECO:0007669"/>
    <property type="project" value="TreeGrafter"/>
</dbReference>
<proteinExistence type="inferred from homology"/>
<evidence type="ECO:0000313" key="8">
    <source>
        <dbReference type="Proteomes" id="UP000216020"/>
    </source>
</evidence>
<evidence type="ECO:0000256" key="1">
    <source>
        <dbReference type="ARBA" id="ARBA00009437"/>
    </source>
</evidence>
<sequence>MDKLRALQYFIAAAHERSFTAAARELDVSVPAVARLIGALEKSLGVALFDRTVHGLTLTADGVNYLDACHPLLEQLASADEAVRGGVQRPRGTLVLGTSPILSQHSILPALPDFHAQYPDIHIDVRNVDRVTAPEASTAEVLVLYGWPKQAGMVHRHLADTRLLVCAAPGYWKQHGVPESPRDLQNHPCLLFRDHEGTVIDYWEHERDGQTEAVAVNGWLVSSHRDVILDAVIAGQGVARFTDLSIREPLRRGLLEPVLMDWQTRQAPPINLLYRHSQRRLPRVRLFIDFLTELFQKLENERTPDLASNVAAEQPHWYRRRHSRASATPKSGKREAGTGNARPT</sequence>
<dbReference type="CDD" id="cd08422">
    <property type="entry name" value="PBP2_CrgA_like"/>
    <property type="match status" value="1"/>
</dbReference>
<dbReference type="InterPro" id="IPR058163">
    <property type="entry name" value="LysR-type_TF_proteobact-type"/>
</dbReference>
<dbReference type="PRINTS" id="PR00039">
    <property type="entry name" value="HTHLYSR"/>
</dbReference>
<dbReference type="InterPro" id="IPR036390">
    <property type="entry name" value="WH_DNA-bd_sf"/>
</dbReference>
<evidence type="ECO:0000256" key="4">
    <source>
        <dbReference type="ARBA" id="ARBA00023163"/>
    </source>
</evidence>
<name>A0A261S1Z3_9BORD</name>
<accession>A0A261S1Z3</accession>
<evidence type="ECO:0000256" key="5">
    <source>
        <dbReference type="SAM" id="MobiDB-lite"/>
    </source>
</evidence>
<dbReference type="PANTHER" id="PTHR30537:SF21">
    <property type="entry name" value="HTH-TYPE TRANSCRIPTIONAL REGULATOR SINR-RELATED"/>
    <property type="match status" value="1"/>
</dbReference>
<reference evidence="8" key="1">
    <citation type="submission" date="2017-05" db="EMBL/GenBank/DDBJ databases">
        <title>Complete and WGS of Bordetella genogroups.</title>
        <authorList>
            <person name="Spilker T."/>
            <person name="Lipuma J."/>
        </authorList>
    </citation>
    <scope>NUCLEOTIDE SEQUENCE [LARGE SCALE GENOMIC DNA]</scope>
    <source>
        <strain evidence="8">AU16122</strain>
    </source>
</reference>
<keyword evidence="4" id="KW-0804">Transcription</keyword>
<protein>
    <recommendedName>
        <fullName evidence="6">HTH lysR-type domain-containing protein</fullName>
    </recommendedName>
</protein>
<dbReference type="Gene3D" id="3.40.190.290">
    <property type="match status" value="1"/>
</dbReference>
<dbReference type="PANTHER" id="PTHR30537">
    <property type="entry name" value="HTH-TYPE TRANSCRIPTIONAL REGULATOR"/>
    <property type="match status" value="1"/>
</dbReference>
<dbReference type="InterPro" id="IPR036388">
    <property type="entry name" value="WH-like_DNA-bd_sf"/>
</dbReference>
<dbReference type="GO" id="GO:0003700">
    <property type="term" value="F:DNA-binding transcription factor activity"/>
    <property type="evidence" value="ECO:0007669"/>
    <property type="project" value="InterPro"/>
</dbReference>
<dbReference type="PROSITE" id="PS50931">
    <property type="entry name" value="HTH_LYSR"/>
    <property type="match status" value="1"/>
</dbReference>
<comment type="similarity">
    <text evidence="1">Belongs to the LysR transcriptional regulatory family.</text>
</comment>
<dbReference type="Gene3D" id="1.10.10.10">
    <property type="entry name" value="Winged helix-like DNA-binding domain superfamily/Winged helix DNA-binding domain"/>
    <property type="match status" value="1"/>
</dbReference>